<evidence type="ECO:0000256" key="2">
    <source>
        <dbReference type="ARBA" id="ARBA00022737"/>
    </source>
</evidence>
<dbReference type="InterPro" id="IPR050252">
    <property type="entry name" value="Beta/Gamma-Crystallin"/>
</dbReference>
<accession>A0ABV0QGS3</accession>
<organism evidence="4 5">
    <name type="scientific">Xenoophorus captivus</name>
    <dbReference type="NCBI Taxonomy" id="1517983"/>
    <lineage>
        <taxon>Eukaryota</taxon>
        <taxon>Metazoa</taxon>
        <taxon>Chordata</taxon>
        <taxon>Craniata</taxon>
        <taxon>Vertebrata</taxon>
        <taxon>Euteleostomi</taxon>
        <taxon>Actinopterygii</taxon>
        <taxon>Neopterygii</taxon>
        <taxon>Teleostei</taxon>
        <taxon>Neoteleostei</taxon>
        <taxon>Acanthomorphata</taxon>
        <taxon>Ovalentaria</taxon>
        <taxon>Atherinomorphae</taxon>
        <taxon>Cyprinodontiformes</taxon>
        <taxon>Goodeidae</taxon>
        <taxon>Xenoophorus</taxon>
    </lineage>
</organism>
<dbReference type="SUPFAM" id="SSF49695">
    <property type="entry name" value="gamma-Crystallin-like"/>
    <property type="match status" value="2"/>
</dbReference>
<evidence type="ECO:0000259" key="3">
    <source>
        <dbReference type="PROSITE" id="PS50915"/>
    </source>
</evidence>
<dbReference type="InterPro" id="IPR001064">
    <property type="entry name" value="Beta/gamma_crystallin"/>
</dbReference>
<dbReference type="PANTHER" id="PTHR11818">
    <property type="entry name" value="BETA/GAMMA CRYSTALLIN"/>
    <property type="match status" value="1"/>
</dbReference>
<feature type="domain" description="Beta/gamma crystallin 'Greek key'" evidence="3">
    <location>
        <begin position="113"/>
        <end position="155"/>
    </location>
</feature>
<dbReference type="Proteomes" id="UP001434883">
    <property type="component" value="Unassembled WGS sequence"/>
</dbReference>
<dbReference type="PANTHER" id="PTHR11818:SF129">
    <property type="entry name" value="CRYSTALLIN, GAMMA M6-RELATED"/>
    <property type="match status" value="1"/>
</dbReference>
<evidence type="ECO:0000313" key="5">
    <source>
        <dbReference type="Proteomes" id="UP001434883"/>
    </source>
</evidence>
<feature type="domain" description="Beta/gamma crystallin 'Greek key'" evidence="3">
    <location>
        <begin position="74"/>
        <end position="112"/>
    </location>
</feature>
<gene>
    <name evidence="4" type="ORF">XENOCAPTIV_005743</name>
</gene>
<feature type="domain" description="Beta/gamma crystallin 'Greek key'" evidence="3">
    <location>
        <begin position="22"/>
        <end position="64"/>
    </location>
</feature>
<dbReference type="InterPro" id="IPR011024">
    <property type="entry name" value="G_crystallin-like"/>
</dbReference>
<proteinExistence type="inferred from homology"/>
<keyword evidence="2" id="KW-0677">Repeat</keyword>
<dbReference type="PRINTS" id="PR01367">
    <property type="entry name" value="BGCRYSTALLIN"/>
</dbReference>
<dbReference type="SMART" id="SM00247">
    <property type="entry name" value="XTALbg"/>
    <property type="match status" value="2"/>
</dbReference>
<name>A0ABV0QGS3_9TELE</name>
<reference evidence="4 5" key="1">
    <citation type="submission" date="2021-06" db="EMBL/GenBank/DDBJ databases">
        <authorList>
            <person name="Palmer J.M."/>
        </authorList>
    </citation>
    <scope>NUCLEOTIDE SEQUENCE [LARGE SCALE GENOMIC DNA]</scope>
    <source>
        <strain evidence="4 5">XC_2019</strain>
        <tissue evidence="4">Muscle</tissue>
    </source>
</reference>
<evidence type="ECO:0000313" key="4">
    <source>
        <dbReference type="EMBL" id="MEQ2194990.1"/>
    </source>
</evidence>
<keyword evidence="5" id="KW-1185">Reference proteome</keyword>
<dbReference type="PROSITE" id="PS50915">
    <property type="entry name" value="CRYSTALLIN_BETA_GAMMA"/>
    <property type="match status" value="3"/>
</dbReference>
<comment type="similarity">
    <text evidence="1">Belongs to the beta/gamma-crystallin family.</text>
</comment>
<dbReference type="EMBL" id="JAHRIN010010029">
    <property type="protein sequence ID" value="MEQ2194990.1"/>
    <property type="molecule type" value="Genomic_DNA"/>
</dbReference>
<evidence type="ECO:0000256" key="1">
    <source>
        <dbReference type="ARBA" id="ARBA00009646"/>
    </source>
</evidence>
<sequence length="160" mass="18757">MSDCADLHSLFDHCRSIRVESGMFIIYDQPGFMGNQYFMRRGEYSDYMGMTGMNDCVRSCRMIPMVCLFYFLNMQIIFYEDKDFSGSHFECSKDCPDLLSNLSRCNSIRVESSCFMIYEKPNYTGNQYYLRRGEYPNFHHWSGINDSVGSCRHIHTVSCC</sequence>
<protein>
    <recommendedName>
        <fullName evidence="3">Beta/gamma crystallin 'Greek key' domain-containing protein</fullName>
    </recommendedName>
</protein>
<dbReference type="Pfam" id="PF00030">
    <property type="entry name" value="Crystall"/>
    <property type="match status" value="2"/>
</dbReference>
<dbReference type="Gene3D" id="2.60.20.10">
    <property type="entry name" value="Crystallins"/>
    <property type="match status" value="2"/>
</dbReference>
<comment type="caution">
    <text evidence="4">The sequence shown here is derived from an EMBL/GenBank/DDBJ whole genome shotgun (WGS) entry which is preliminary data.</text>
</comment>